<evidence type="ECO:0000313" key="2">
    <source>
        <dbReference type="Proteomes" id="UP000002964"/>
    </source>
</evidence>
<dbReference type="HOGENOM" id="CLU_1721531_0_0_6"/>
<sequence length="152" mass="16351">MPSNARFHPHVCDPLPRSLVKVLAVFVILAPLAAMSAPQEAATQPALEVIDSSRVHLSAVHIHERDGVLTLRGRASRLIARRGLIPGAVKVTLLDAQGQILASTIAKPMRPNHQSRFADFFVQLKESDFAAPDIAEPFAGTRVQVAAVPASR</sequence>
<dbReference type="EMBL" id="JH603169">
    <property type="protein sequence ID" value="EIC21772.1"/>
    <property type="molecule type" value="Genomic_DNA"/>
</dbReference>
<dbReference type="eggNOG" id="ENOG5033MS6">
    <property type="taxonomic scope" value="Bacteria"/>
</dbReference>
<accession>H8Z364</accession>
<name>H8Z364_9GAMM</name>
<reference evidence="2" key="1">
    <citation type="submission" date="2011-06" db="EMBL/GenBank/DDBJ databases">
        <authorList>
            <consortium name="US DOE Joint Genome Institute (JGI-PGF)"/>
            <person name="Lucas S."/>
            <person name="Han J."/>
            <person name="Lapidus A."/>
            <person name="Cheng J.-F."/>
            <person name="Goodwin L."/>
            <person name="Pitluck S."/>
            <person name="Peters L."/>
            <person name="Land M.L."/>
            <person name="Hauser L."/>
            <person name="Vogl K."/>
            <person name="Liu Z."/>
            <person name="Overmann J."/>
            <person name="Frigaard N.-U."/>
            <person name="Bryant D.A."/>
            <person name="Woyke T.J."/>
        </authorList>
    </citation>
    <scope>NUCLEOTIDE SEQUENCE [LARGE SCALE GENOMIC DNA]</scope>
    <source>
        <strain evidence="2">970</strain>
    </source>
</reference>
<gene>
    <name evidence="1" type="ORF">Thi970DRAFT_02001</name>
</gene>
<protein>
    <submittedName>
        <fullName evidence="1">Uncharacterized protein</fullName>
    </submittedName>
</protein>
<evidence type="ECO:0000313" key="1">
    <source>
        <dbReference type="EMBL" id="EIC21772.1"/>
    </source>
</evidence>
<organism evidence="1 2">
    <name type="scientific">Thiorhodovibrio frisius</name>
    <dbReference type="NCBI Taxonomy" id="631362"/>
    <lineage>
        <taxon>Bacteria</taxon>
        <taxon>Pseudomonadati</taxon>
        <taxon>Pseudomonadota</taxon>
        <taxon>Gammaproteobacteria</taxon>
        <taxon>Chromatiales</taxon>
        <taxon>Chromatiaceae</taxon>
        <taxon>Thiorhodovibrio</taxon>
    </lineage>
</organism>
<keyword evidence="2" id="KW-1185">Reference proteome</keyword>
<reference evidence="1 2" key="2">
    <citation type="submission" date="2011-11" db="EMBL/GenBank/DDBJ databases">
        <authorList>
            <consortium name="US DOE Joint Genome Institute"/>
            <person name="Lucas S."/>
            <person name="Han J."/>
            <person name="Lapidus A."/>
            <person name="Cheng J.-F."/>
            <person name="Goodwin L."/>
            <person name="Pitluck S."/>
            <person name="Peters L."/>
            <person name="Ovchinnikova G."/>
            <person name="Zhang X."/>
            <person name="Detter J.C."/>
            <person name="Han C."/>
            <person name="Tapia R."/>
            <person name="Land M."/>
            <person name="Hauser L."/>
            <person name="Kyrpides N."/>
            <person name="Ivanova N."/>
            <person name="Pagani I."/>
            <person name="Vogl K."/>
            <person name="Liu Z."/>
            <person name="Overmann J."/>
            <person name="Frigaard N.-U."/>
            <person name="Bryant D."/>
            <person name="Woyke T."/>
        </authorList>
    </citation>
    <scope>NUCLEOTIDE SEQUENCE [LARGE SCALE GENOMIC DNA]</scope>
    <source>
        <strain evidence="1 2">970</strain>
    </source>
</reference>
<dbReference type="Proteomes" id="UP000002964">
    <property type="component" value="Unassembled WGS sequence"/>
</dbReference>
<dbReference type="AlphaFoldDB" id="H8Z364"/>
<dbReference type="RefSeq" id="WP_009148356.1">
    <property type="nucleotide sequence ID" value="NZ_CP121471.1"/>
</dbReference>
<proteinExistence type="predicted"/>